<name>A0A967C2N4_9PROT</name>
<dbReference type="NCBIfam" id="NF040903">
    <property type="entry name" value="GguC"/>
    <property type="match status" value="1"/>
</dbReference>
<evidence type="ECO:0000313" key="2">
    <source>
        <dbReference type="Proteomes" id="UP000761264"/>
    </source>
</evidence>
<dbReference type="InterPro" id="IPR009645">
    <property type="entry name" value="GguC"/>
</dbReference>
<dbReference type="EMBL" id="JAAQPH010000005">
    <property type="protein sequence ID" value="NIA68498.1"/>
    <property type="molecule type" value="Genomic_DNA"/>
</dbReference>
<keyword evidence="2" id="KW-1185">Reference proteome</keyword>
<dbReference type="Gene3D" id="3.90.850.10">
    <property type="entry name" value="Fumarylacetoacetase-like, C-terminal domain"/>
    <property type="match status" value="1"/>
</dbReference>
<gene>
    <name evidence="1" type="ORF">HBA54_07820</name>
</gene>
<sequence>MRLVQFISRQGQRAVAIADDAGVQLRLLDGVGRVYDLAQKAAESGEGLAALAESLAGDAREDYEAVVAERRLLSPVDHPDDAHCLITGTGLTHLGSADARDSMHKKVAAGGEAALSDSMKMFKWGIDGGKPSGGGIGVPPEWFFKGDGGIVAAPEQPLAMVDFAEDGGDEVELVGLYLIDPKGQPRRLGFALGNEFSDHVIEQQNYLYLAHSKLRPCSFGPELLLGAAPDDIRGTARVRRGGEVIWEKPFGTGEANMSHSIANLEHHHFKYPQHRRPGDVHVHYFGAATLSFSDGIRAEAGDIFEIESPPFGRPLRNPLALTDSGSAAVVPL</sequence>
<accession>A0A967C2N4</accession>
<organism evidence="1 2">
    <name type="scientific">Pelagibius litoralis</name>
    <dbReference type="NCBI Taxonomy" id="374515"/>
    <lineage>
        <taxon>Bacteria</taxon>
        <taxon>Pseudomonadati</taxon>
        <taxon>Pseudomonadota</taxon>
        <taxon>Alphaproteobacteria</taxon>
        <taxon>Rhodospirillales</taxon>
        <taxon>Rhodovibrionaceae</taxon>
        <taxon>Pelagibius</taxon>
    </lineage>
</organism>
<dbReference type="SUPFAM" id="SSF56529">
    <property type="entry name" value="FAH"/>
    <property type="match status" value="1"/>
</dbReference>
<dbReference type="RefSeq" id="WP_167223174.1">
    <property type="nucleotide sequence ID" value="NZ_JAAQPH010000005.1"/>
</dbReference>
<dbReference type="GO" id="GO:0003824">
    <property type="term" value="F:catalytic activity"/>
    <property type="evidence" value="ECO:0007669"/>
    <property type="project" value="InterPro"/>
</dbReference>
<reference evidence="1" key="1">
    <citation type="submission" date="2020-03" db="EMBL/GenBank/DDBJ databases">
        <title>Genome of Pelagibius litoralis DSM 21314T.</title>
        <authorList>
            <person name="Wang G."/>
        </authorList>
    </citation>
    <scope>NUCLEOTIDE SEQUENCE</scope>
    <source>
        <strain evidence="1">DSM 21314</strain>
    </source>
</reference>
<comment type="caution">
    <text evidence="1">The sequence shown here is derived from an EMBL/GenBank/DDBJ whole genome shotgun (WGS) entry which is preliminary data.</text>
</comment>
<dbReference type="Proteomes" id="UP000761264">
    <property type="component" value="Unassembled WGS sequence"/>
</dbReference>
<protein>
    <submittedName>
        <fullName evidence="1">FAH family protein</fullName>
    </submittedName>
</protein>
<evidence type="ECO:0000313" key="1">
    <source>
        <dbReference type="EMBL" id="NIA68498.1"/>
    </source>
</evidence>
<dbReference type="PIRSF" id="PIRSF033905">
    <property type="entry name" value="UCP033905"/>
    <property type="match status" value="1"/>
</dbReference>
<dbReference type="InterPro" id="IPR036663">
    <property type="entry name" value="Fumarylacetoacetase_C_sf"/>
</dbReference>
<proteinExistence type="predicted"/>
<dbReference type="AlphaFoldDB" id="A0A967C2N4"/>